<gene>
    <name evidence="8 9" type="primary">selA</name>
    <name evidence="9" type="ORF">GCM10008905_05880</name>
</gene>
<keyword evidence="6 8" id="KW-0711">Selenium</keyword>
<dbReference type="HAMAP" id="MF_00423">
    <property type="entry name" value="SelA"/>
    <property type="match status" value="1"/>
</dbReference>
<evidence type="ECO:0000256" key="5">
    <source>
        <dbReference type="ARBA" id="ARBA00022917"/>
    </source>
</evidence>
<keyword evidence="2 8" id="KW-0963">Cytoplasm</keyword>
<keyword evidence="5 8" id="KW-0648">Protein biosynthesis</keyword>
<comment type="caution">
    <text evidence="9">The sequence shown here is derived from an EMBL/GenBank/DDBJ whole genome shotgun (WGS) entry which is preliminary data.</text>
</comment>
<comment type="function">
    <text evidence="8">Converts seryl-tRNA(Sec) to selenocysteinyl-tRNA(Sec) required for selenoprotein biosynthesis.</text>
</comment>
<reference evidence="9 10" key="1">
    <citation type="journal article" date="2019" name="Int. J. Syst. Evol. Microbiol.">
        <title>The Global Catalogue of Microorganisms (GCM) 10K type strain sequencing project: providing services to taxonomists for standard genome sequencing and annotation.</title>
        <authorList>
            <consortium name="The Broad Institute Genomics Platform"/>
            <consortium name="The Broad Institute Genome Sequencing Center for Infectious Disease"/>
            <person name="Wu L."/>
            <person name="Ma J."/>
        </authorList>
    </citation>
    <scope>NUCLEOTIDE SEQUENCE [LARGE SCALE GENOMIC DNA]</scope>
    <source>
        <strain evidence="9 10">JCM 1405</strain>
    </source>
</reference>
<protein>
    <recommendedName>
        <fullName evidence="8">L-seryl-tRNA(Sec) selenium transferase</fullName>
        <ecNumber evidence="8">2.9.1.1</ecNumber>
    </recommendedName>
    <alternativeName>
        <fullName evidence="8">Selenocysteine synthase</fullName>
        <shortName evidence="8">Sec synthase</shortName>
    </alternativeName>
    <alternativeName>
        <fullName evidence="8">Selenocysteinyl-tRNA(Sec) synthase</fullName>
    </alternativeName>
</protein>
<name>A0ABN1IPK1_9CLOT</name>
<dbReference type="PANTHER" id="PTHR32328:SF0">
    <property type="entry name" value="L-SERYL-TRNA(SEC) SELENIUM TRANSFERASE"/>
    <property type="match status" value="1"/>
</dbReference>
<evidence type="ECO:0000256" key="8">
    <source>
        <dbReference type="HAMAP-Rule" id="MF_00423"/>
    </source>
</evidence>
<dbReference type="InterPro" id="IPR015421">
    <property type="entry name" value="PyrdxlP-dep_Trfase_major"/>
</dbReference>
<dbReference type="GO" id="GO:0016740">
    <property type="term" value="F:transferase activity"/>
    <property type="evidence" value="ECO:0007669"/>
    <property type="project" value="UniProtKB-KW"/>
</dbReference>
<dbReference type="RefSeq" id="WP_343766437.1">
    <property type="nucleotide sequence ID" value="NZ_BAAACF010000001.1"/>
</dbReference>
<dbReference type="Gene3D" id="3.40.640.10">
    <property type="entry name" value="Type I PLP-dependent aspartate aminotransferase-like (Major domain)"/>
    <property type="match status" value="1"/>
</dbReference>
<comment type="catalytic activity">
    <reaction evidence="8">
        <text>L-seryl-tRNA(Sec) + selenophosphate + H(+) = L-selenocysteinyl-tRNA(Sec) + phosphate</text>
        <dbReference type="Rhea" id="RHEA:22728"/>
        <dbReference type="Rhea" id="RHEA-COMP:9742"/>
        <dbReference type="Rhea" id="RHEA-COMP:9743"/>
        <dbReference type="ChEBI" id="CHEBI:15378"/>
        <dbReference type="ChEBI" id="CHEBI:16144"/>
        <dbReference type="ChEBI" id="CHEBI:43474"/>
        <dbReference type="ChEBI" id="CHEBI:78533"/>
        <dbReference type="ChEBI" id="CHEBI:78573"/>
        <dbReference type="EC" id="2.9.1.1"/>
    </reaction>
</comment>
<comment type="similarity">
    <text evidence="7 8">Belongs to the SelA family.</text>
</comment>
<comment type="subcellular location">
    <subcellularLocation>
        <location evidence="8">Cytoplasm</location>
    </subcellularLocation>
</comment>
<evidence type="ECO:0000313" key="10">
    <source>
        <dbReference type="Proteomes" id="UP001500339"/>
    </source>
</evidence>
<evidence type="ECO:0000256" key="2">
    <source>
        <dbReference type="ARBA" id="ARBA00022490"/>
    </source>
</evidence>
<accession>A0ABN1IPK1</accession>
<feature type="modified residue" description="N6-(pyridoxal phosphate)lysine" evidence="8">
    <location>
        <position position="293"/>
    </location>
</feature>
<keyword evidence="4 8" id="KW-0663">Pyridoxal phosphate</keyword>
<proteinExistence type="inferred from homology"/>
<evidence type="ECO:0000256" key="7">
    <source>
        <dbReference type="ARBA" id="ARBA00044507"/>
    </source>
</evidence>
<organism evidence="9 10">
    <name type="scientific">Clostridium malenominatum</name>
    <dbReference type="NCBI Taxonomy" id="1539"/>
    <lineage>
        <taxon>Bacteria</taxon>
        <taxon>Bacillati</taxon>
        <taxon>Bacillota</taxon>
        <taxon>Clostridia</taxon>
        <taxon>Eubacteriales</taxon>
        <taxon>Clostridiaceae</taxon>
        <taxon>Clostridium</taxon>
    </lineage>
</organism>
<dbReference type="Proteomes" id="UP001500339">
    <property type="component" value="Unassembled WGS sequence"/>
</dbReference>
<sequence>MKKNELLRNLPKMDVMLNEKKVMELREKFSEELIYISMKESIDYFREKALREEIISFSKDDIFNKFYDLVKNKNTPNLRRVINATGAILHTNLGRALLSKEALESVLQVSMGYSNLEFNLKDGSRGSRYDHVEKLLMDLTGSEGAVVVNNNAAAVLLVLNTLCKDKEGVVSRGELVEIGGSFRIPEVMSYSGVKLVEVGTTNRTHLKDYENALGENTGALLKVHTSNYKILGFTKEVNIEELVKLGEEKNIPVISDIGSGTLIDFSKYGLRFEPTVQSYVEKGVDIVTFSGDKLLGGPQGGIIVGKKKWIEKIKNNQLTRALRVDKMTLAALEATLKSYQDEERAIKDIPTLSMMTSSKEIHKKRGEKLKRSLKSKLNNFNIELCEDYSVVGGGAMPEEKIETYVIKVKSDLYSSCQIEGKLRNNKIPIITRIYKDYVIMDLRTIMDGDFPVIVEAFMEIEGEKM</sequence>
<evidence type="ECO:0000256" key="6">
    <source>
        <dbReference type="ARBA" id="ARBA00023266"/>
    </source>
</evidence>
<evidence type="ECO:0000256" key="1">
    <source>
        <dbReference type="ARBA" id="ARBA00001933"/>
    </source>
</evidence>
<dbReference type="SUPFAM" id="SSF53383">
    <property type="entry name" value="PLP-dependent transferases"/>
    <property type="match status" value="1"/>
</dbReference>
<dbReference type="EMBL" id="BAAACF010000001">
    <property type="protein sequence ID" value="GAA0718746.1"/>
    <property type="molecule type" value="Genomic_DNA"/>
</dbReference>
<evidence type="ECO:0000256" key="4">
    <source>
        <dbReference type="ARBA" id="ARBA00022898"/>
    </source>
</evidence>
<dbReference type="Pfam" id="PF03841">
    <property type="entry name" value="SelA"/>
    <property type="match status" value="1"/>
</dbReference>
<keyword evidence="10" id="KW-1185">Reference proteome</keyword>
<keyword evidence="3 8" id="KW-0808">Transferase</keyword>
<dbReference type="InterPro" id="IPR004534">
    <property type="entry name" value="SelA_trans"/>
</dbReference>
<dbReference type="InterPro" id="IPR018319">
    <property type="entry name" value="SelA-like"/>
</dbReference>
<comment type="pathway">
    <text evidence="8">Aminoacyl-tRNA biosynthesis; selenocysteinyl-tRNA(Sec) biosynthesis; selenocysteinyl-tRNA(Sec) from L-seryl-tRNA(Sec) (bacterial route): step 1/1.</text>
</comment>
<dbReference type="InterPro" id="IPR015424">
    <property type="entry name" value="PyrdxlP-dep_Trfase"/>
</dbReference>
<evidence type="ECO:0000256" key="3">
    <source>
        <dbReference type="ARBA" id="ARBA00022679"/>
    </source>
</evidence>
<dbReference type="NCBIfam" id="TIGR00474">
    <property type="entry name" value="selA"/>
    <property type="match status" value="1"/>
</dbReference>
<evidence type="ECO:0000313" key="9">
    <source>
        <dbReference type="EMBL" id="GAA0718746.1"/>
    </source>
</evidence>
<comment type="cofactor">
    <cofactor evidence="1 8">
        <name>pyridoxal 5'-phosphate</name>
        <dbReference type="ChEBI" id="CHEBI:597326"/>
    </cofactor>
</comment>
<dbReference type="EC" id="2.9.1.1" evidence="8"/>
<dbReference type="PANTHER" id="PTHR32328">
    <property type="entry name" value="L-SERYL-TRNA(SEC) SELENIUM TRANSFERASE"/>
    <property type="match status" value="1"/>
</dbReference>
<dbReference type="Gene3D" id="3.90.1150.180">
    <property type="match status" value="1"/>
</dbReference>